<dbReference type="AlphaFoldDB" id="A0A183LJD2"/>
<sequence>MSFVLIHCLLLYDLPFLSYRLSINYYLPHSQPHLAKSCTNIIFYFLVRCGRFDWYINSVCLKYMIHIVEAEIGVLNLTGWARQEARTIRTLGCSHVFYASLIR</sequence>
<protein>
    <submittedName>
        <fullName evidence="1">Uncharacterized protein</fullName>
    </submittedName>
</protein>
<reference evidence="1 2" key="1">
    <citation type="submission" date="2018-11" db="EMBL/GenBank/DDBJ databases">
        <authorList>
            <consortium name="Pathogen Informatics"/>
        </authorList>
    </citation>
    <scope>NUCLEOTIDE SEQUENCE [LARGE SCALE GENOMIC DNA]</scope>
    <source>
        <strain evidence="1 2">Zambia</strain>
    </source>
</reference>
<evidence type="ECO:0000313" key="1">
    <source>
        <dbReference type="EMBL" id="VDO59442.1"/>
    </source>
</evidence>
<dbReference type="EMBL" id="UZAI01001180">
    <property type="protein sequence ID" value="VDO59442.1"/>
    <property type="molecule type" value="Genomic_DNA"/>
</dbReference>
<organism evidence="1 2">
    <name type="scientific">Schistosoma margrebowiei</name>
    <dbReference type="NCBI Taxonomy" id="48269"/>
    <lineage>
        <taxon>Eukaryota</taxon>
        <taxon>Metazoa</taxon>
        <taxon>Spiralia</taxon>
        <taxon>Lophotrochozoa</taxon>
        <taxon>Platyhelminthes</taxon>
        <taxon>Trematoda</taxon>
        <taxon>Digenea</taxon>
        <taxon>Strigeidida</taxon>
        <taxon>Schistosomatoidea</taxon>
        <taxon>Schistosomatidae</taxon>
        <taxon>Schistosoma</taxon>
    </lineage>
</organism>
<keyword evidence="2" id="KW-1185">Reference proteome</keyword>
<gene>
    <name evidence="1" type="ORF">SMRZ_LOCUS3907</name>
</gene>
<dbReference type="Proteomes" id="UP000277204">
    <property type="component" value="Unassembled WGS sequence"/>
</dbReference>
<evidence type="ECO:0000313" key="2">
    <source>
        <dbReference type="Proteomes" id="UP000277204"/>
    </source>
</evidence>
<proteinExistence type="predicted"/>
<accession>A0A183LJD2</accession>
<name>A0A183LJD2_9TREM</name>